<keyword evidence="3" id="KW-1185">Reference proteome</keyword>
<sequence length="288" mass="33188">MGKIKATKAQMNAYLEDGMPHYLIGNEYRFLEGEVLKWLESYQPSQERLEREFVDKKGRTLKEYVSEDIVLTTLRITKEIYISQCKKGLPFERVGEKIFFNMQDILKYYRRGSKTTTKGMSSTGGQKKKFLMHVCKDVPKEVPIMIVDGSYNFDNSTAGTGLLLVENRDTVTGVSNVRKIKTTKPIVCELLALLDALRMMKKKKLNKAIIVTDQESWTKGITIDPNIYEGPVKNYLIEFNLLWTEMKGKVVVKFVGELNKGKKNLLYKKAHTLSREYKTGLFKQLEIE</sequence>
<evidence type="ECO:0000313" key="3">
    <source>
        <dbReference type="Proteomes" id="UP000838308"/>
    </source>
</evidence>
<proteinExistence type="predicted"/>
<dbReference type="RefSeq" id="WP_248737029.1">
    <property type="nucleotide sequence ID" value="NZ_CALBWS010000032.1"/>
</dbReference>
<dbReference type="Proteomes" id="UP000838308">
    <property type="component" value="Unassembled WGS sequence"/>
</dbReference>
<protein>
    <recommendedName>
        <fullName evidence="1">RNase H type-1 domain-containing protein</fullName>
    </recommendedName>
</protein>
<dbReference type="Pfam" id="PF13456">
    <property type="entry name" value="RVT_3"/>
    <property type="match status" value="1"/>
</dbReference>
<dbReference type="InterPro" id="IPR012337">
    <property type="entry name" value="RNaseH-like_sf"/>
</dbReference>
<evidence type="ECO:0000259" key="1">
    <source>
        <dbReference type="Pfam" id="PF13456"/>
    </source>
</evidence>
<reference evidence="2" key="1">
    <citation type="submission" date="2022-04" db="EMBL/GenBank/DDBJ databases">
        <authorList>
            <person name="Criscuolo A."/>
        </authorList>
    </citation>
    <scope>NUCLEOTIDE SEQUENCE</scope>
    <source>
        <strain evidence="2">CIP111895</strain>
    </source>
</reference>
<organism evidence="2 3">
    <name type="scientific">Neobacillus rhizosphaerae</name>
    <dbReference type="NCBI Taxonomy" id="2880965"/>
    <lineage>
        <taxon>Bacteria</taxon>
        <taxon>Bacillati</taxon>
        <taxon>Bacillota</taxon>
        <taxon>Bacilli</taxon>
        <taxon>Bacillales</taxon>
        <taxon>Bacillaceae</taxon>
        <taxon>Neobacillus</taxon>
    </lineage>
</organism>
<gene>
    <name evidence="2" type="ORF">BACCIP111895_03982</name>
</gene>
<dbReference type="EMBL" id="CALBWS010000032">
    <property type="protein sequence ID" value="CAH2716794.1"/>
    <property type="molecule type" value="Genomic_DNA"/>
</dbReference>
<dbReference type="InterPro" id="IPR036397">
    <property type="entry name" value="RNaseH_sf"/>
</dbReference>
<dbReference type="Gene3D" id="3.30.420.10">
    <property type="entry name" value="Ribonuclease H-like superfamily/Ribonuclease H"/>
    <property type="match status" value="1"/>
</dbReference>
<feature type="domain" description="RNase H type-1" evidence="1">
    <location>
        <begin position="147"/>
        <end position="239"/>
    </location>
</feature>
<accession>A0ABN8KVZ3</accession>
<dbReference type="InterPro" id="IPR002156">
    <property type="entry name" value="RNaseH_domain"/>
</dbReference>
<dbReference type="SUPFAM" id="SSF53098">
    <property type="entry name" value="Ribonuclease H-like"/>
    <property type="match status" value="1"/>
</dbReference>
<name>A0ABN8KVZ3_9BACI</name>
<evidence type="ECO:0000313" key="2">
    <source>
        <dbReference type="EMBL" id="CAH2716794.1"/>
    </source>
</evidence>
<comment type="caution">
    <text evidence="2">The sequence shown here is derived from an EMBL/GenBank/DDBJ whole genome shotgun (WGS) entry which is preliminary data.</text>
</comment>